<dbReference type="AlphaFoldDB" id="A0A2S7UR00"/>
<keyword evidence="1" id="KW-0812">Transmembrane</keyword>
<sequence length="110" mass="12779">MKKASKPVIYIIAALSIALVVMYLWRSSLTEPVLTDYQPEFNQCEKVYVGKIPYVCNPGELIYIDAEVAQEYCTDEVFVKTEDHIYCVYNGNRPDRTRTLKKFNTRTTKK</sequence>
<name>A0A2S7UR00_9GAMM</name>
<feature type="transmembrane region" description="Helical" evidence="1">
    <location>
        <begin position="7"/>
        <end position="25"/>
    </location>
</feature>
<keyword evidence="1" id="KW-0472">Membrane</keyword>
<gene>
    <name evidence="2" type="ORF">BTO11_01170</name>
</gene>
<dbReference type="EMBL" id="MSCH01000003">
    <property type="protein sequence ID" value="PQJ52396.1"/>
    <property type="molecule type" value="Genomic_DNA"/>
</dbReference>
<evidence type="ECO:0000313" key="2">
    <source>
        <dbReference type="EMBL" id="PQJ52396.1"/>
    </source>
</evidence>
<keyword evidence="3" id="KW-1185">Reference proteome</keyword>
<dbReference type="Proteomes" id="UP000239007">
    <property type="component" value="Unassembled WGS sequence"/>
</dbReference>
<comment type="caution">
    <text evidence="2">The sequence shown here is derived from an EMBL/GenBank/DDBJ whole genome shotgun (WGS) entry which is preliminary data.</text>
</comment>
<dbReference type="OrthoDB" id="9936460at2"/>
<keyword evidence="1" id="KW-1133">Transmembrane helix</keyword>
<evidence type="ECO:0000256" key="1">
    <source>
        <dbReference type="SAM" id="Phobius"/>
    </source>
</evidence>
<proteinExistence type="predicted"/>
<dbReference type="RefSeq" id="WP_105050855.1">
    <property type="nucleotide sequence ID" value="NZ_BMYG01000005.1"/>
</dbReference>
<organism evidence="2 3">
    <name type="scientific">Psychrosphaera saromensis</name>
    <dbReference type="NCBI Taxonomy" id="716813"/>
    <lineage>
        <taxon>Bacteria</taxon>
        <taxon>Pseudomonadati</taxon>
        <taxon>Pseudomonadota</taxon>
        <taxon>Gammaproteobacteria</taxon>
        <taxon>Alteromonadales</taxon>
        <taxon>Pseudoalteromonadaceae</taxon>
        <taxon>Psychrosphaera</taxon>
    </lineage>
</organism>
<reference evidence="2 3" key="1">
    <citation type="submission" date="2016-12" db="EMBL/GenBank/DDBJ databases">
        <title>Diversity of luminous bacteria.</title>
        <authorList>
            <person name="Yoshizawa S."/>
            <person name="Kogure K."/>
        </authorList>
    </citation>
    <scope>NUCLEOTIDE SEQUENCE [LARGE SCALE GENOMIC DNA]</scope>
    <source>
        <strain evidence="2 3">SA4-48</strain>
    </source>
</reference>
<accession>A0A2S7UR00</accession>
<protein>
    <submittedName>
        <fullName evidence="2">Uncharacterized protein</fullName>
    </submittedName>
</protein>
<evidence type="ECO:0000313" key="3">
    <source>
        <dbReference type="Proteomes" id="UP000239007"/>
    </source>
</evidence>